<keyword evidence="2" id="KW-1185">Reference proteome</keyword>
<keyword evidence="1" id="KW-0378">Hydrolase</keyword>
<comment type="caution">
    <text evidence="1">The sequence shown here is derived from an EMBL/GenBank/DDBJ whole genome shotgun (WGS) entry which is preliminary data.</text>
</comment>
<reference evidence="1" key="1">
    <citation type="submission" date="2024-03" db="EMBL/GenBank/DDBJ databases">
        <title>Human intestinal bacterial collection.</title>
        <authorList>
            <person name="Pauvert C."/>
            <person name="Hitch T.C.A."/>
            <person name="Clavel T."/>
        </authorList>
    </citation>
    <scope>NUCLEOTIDE SEQUENCE</scope>
    <source>
        <strain evidence="1">CLA-AA-H227</strain>
    </source>
</reference>
<evidence type="ECO:0000313" key="2">
    <source>
        <dbReference type="Proteomes" id="UP001439875"/>
    </source>
</evidence>
<protein>
    <submittedName>
        <fullName evidence="1">NUDIX hydrolase</fullName>
        <ecNumber evidence="1">3.6.-.-</ecNumber>
    </submittedName>
</protein>
<sequence length="183" mass="21480">MKWNTLDSEYLYKSPFGNIRKDKCELPNGQVINEYYVNEYSDWVNAIVITKENKVVLVKQYRYAGGDFYLEIPAGKIEENESYEDGIIRELREETGFISRTKPIKLGEFMVNPATQTNKIITYLIVDAFKEFEQDLDDNEDIEVHLYDFNDMGKALKENLIRTQLFTAYAYYMAKDFLAENNP</sequence>
<organism evidence="1 2">
    <name type="scientific">Robertmurraya yapensis</name>
    <name type="common">ex Hitch et al 2024</name>
    <dbReference type="NCBI Taxonomy" id="3133160"/>
    <lineage>
        <taxon>Bacteria</taxon>
        <taxon>Bacillati</taxon>
        <taxon>Bacillota</taxon>
        <taxon>Bacilli</taxon>
        <taxon>Bacillales</taxon>
        <taxon>Bacillaceae</taxon>
        <taxon>Robertmurraya</taxon>
    </lineage>
</organism>
<dbReference type="Proteomes" id="UP001439875">
    <property type="component" value="Unassembled WGS sequence"/>
</dbReference>
<name>A0ACC6S8B8_9BACI</name>
<dbReference type="EMBL" id="JBBMEW010000003">
    <property type="protein sequence ID" value="MEQ2526317.1"/>
    <property type="molecule type" value="Genomic_DNA"/>
</dbReference>
<accession>A0ACC6S8B8</accession>
<evidence type="ECO:0000313" key="1">
    <source>
        <dbReference type="EMBL" id="MEQ2526317.1"/>
    </source>
</evidence>
<proteinExistence type="predicted"/>
<dbReference type="EC" id="3.6.-.-" evidence="1"/>
<gene>
    <name evidence="1" type="ORF">WMO40_06350</name>
</gene>